<evidence type="ECO:0000313" key="3">
    <source>
        <dbReference type="Proteomes" id="UP000822688"/>
    </source>
</evidence>
<dbReference type="AlphaFoldDB" id="A0A8T0GU76"/>
<comment type="caution">
    <text evidence="2">The sequence shown here is derived from an EMBL/GenBank/DDBJ whole genome shotgun (WGS) entry which is preliminary data.</text>
</comment>
<dbReference type="Proteomes" id="UP000822688">
    <property type="component" value="Chromosome 9"/>
</dbReference>
<feature type="chain" id="PRO_5035781297" evidence="1">
    <location>
        <begin position="25"/>
        <end position="53"/>
    </location>
</feature>
<keyword evidence="1" id="KW-0732">Signal</keyword>
<evidence type="ECO:0000313" key="2">
    <source>
        <dbReference type="EMBL" id="KAG0561704.1"/>
    </source>
</evidence>
<accession>A0A8T0GU76</accession>
<dbReference type="EMBL" id="CM026430">
    <property type="protein sequence ID" value="KAG0561704.1"/>
    <property type="molecule type" value="Genomic_DNA"/>
</dbReference>
<evidence type="ECO:0000256" key="1">
    <source>
        <dbReference type="SAM" id="SignalP"/>
    </source>
</evidence>
<organism evidence="2 3">
    <name type="scientific">Ceratodon purpureus</name>
    <name type="common">Fire moss</name>
    <name type="synonym">Dicranum purpureum</name>
    <dbReference type="NCBI Taxonomy" id="3225"/>
    <lineage>
        <taxon>Eukaryota</taxon>
        <taxon>Viridiplantae</taxon>
        <taxon>Streptophyta</taxon>
        <taxon>Embryophyta</taxon>
        <taxon>Bryophyta</taxon>
        <taxon>Bryophytina</taxon>
        <taxon>Bryopsida</taxon>
        <taxon>Dicranidae</taxon>
        <taxon>Pseudoditrichales</taxon>
        <taxon>Ditrichaceae</taxon>
        <taxon>Ceratodon</taxon>
    </lineage>
</organism>
<proteinExistence type="predicted"/>
<gene>
    <name evidence="2" type="ORF">KC19_9G085500</name>
</gene>
<reference evidence="2" key="1">
    <citation type="submission" date="2020-06" db="EMBL/GenBank/DDBJ databases">
        <title>WGS assembly of Ceratodon purpureus strain R40.</title>
        <authorList>
            <person name="Carey S.B."/>
            <person name="Jenkins J."/>
            <person name="Shu S."/>
            <person name="Lovell J.T."/>
            <person name="Sreedasyam A."/>
            <person name="Maumus F."/>
            <person name="Tiley G.P."/>
            <person name="Fernandez-Pozo N."/>
            <person name="Barry K."/>
            <person name="Chen C."/>
            <person name="Wang M."/>
            <person name="Lipzen A."/>
            <person name="Daum C."/>
            <person name="Saski C.A."/>
            <person name="Payton A.C."/>
            <person name="Mcbreen J.C."/>
            <person name="Conrad R.E."/>
            <person name="Kollar L.M."/>
            <person name="Olsson S."/>
            <person name="Huttunen S."/>
            <person name="Landis J.B."/>
            <person name="Wickett N.J."/>
            <person name="Johnson M.G."/>
            <person name="Rensing S.A."/>
            <person name="Grimwood J."/>
            <person name="Schmutz J."/>
            <person name="Mcdaniel S.F."/>
        </authorList>
    </citation>
    <scope>NUCLEOTIDE SEQUENCE</scope>
    <source>
        <strain evidence="2">R40</strain>
    </source>
</reference>
<keyword evidence="3" id="KW-1185">Reference proteome</keyword>
<name>A0A8T0GU76_CERPU</name>
<sequence length="53" mass="6358">MVRNVLFQAWCTFLFLFHFRYDYAIPHSTVEYGTVHTRSLQRTTHNLVEAPEN</sequence>
<protein>
    <submittedName>
        <fullName evidence="2">Uncharacterized protein</fullName>
    </submittedName>
</protein>
<feature type="signal peptide" evidence="1">
    <location>
        <begin position="1"/>
        <end position="24"/>
    </location>
</feature>